<dbReference type="EMBL" id="CP033361">
    <property type="protein sequence ID" value="QKC76490.1"/>
    <property type="molecule type" value="Genomic_DNA"/>
</dbReference>
<sequence>MVLNAKTIRVRVAEALHAHLGERWFKPSSAKLLIESTDLLTDFSIELDCSADYRYGAYDCELAAAFKWKKFAKLWKDFDAWYEVKDPSSAQFKTSSSRQRNKQFLLKGFNAIDGDFQPSSRGFFWVGSEQDLDAFVIQCIADLDGNVGAWIRRWFTWESALDVMDGNSQLCGSWRDTAYFCLLEQVHGREAACKWISGIDATGWPALLAAQVEYLQSQVCSGMSEGKAVA</sequence>
<organism evidence="1 2">
    <name type="scientific">Mesorhizobium erdmanii</name>
    <dbReference type="NCBI Taxonomy" id="1777866"/>
    <lineage>
        <taxon>Bacteria</taxon>
        <taxon>Pseudomonadati</taxon>
        <taxon>Pseudomonadota</taxon>
        <taxon>Alphaproteobacteria</taxon>
        <taxon>Hyphomicrobiales</taxon>
        <taxon>Phyllobacteriaceae</taxon>
        <taxon>Mesorhizobium</taxon>
    </lineage>
</organism>
<reference evidence="1 2" key="1">
    <citation type="submission" date="2018-10" db="EMBL/GenBank/DDBJ databases">
        <authorList>
            <person name="Perry B.J."/>
            <person name="Sullivan J.T."/>
            <person name="Murphy R.J.T."/>
            <person name="Ramsay J.P."/>
            <person name="Ronson C.W."/>
        </authorList>
    </citation>
    <scope>NUCLEOTIDE SEQUENCE [LARGE SCALE GENOMIC DNA]</scope>
    <source>
        <strain evidence="1 2">NZP2014</strain>
    </source>
</reference>
<dbReference type="KEGG" id="merd:EB233_13945"/>
<evidence type="ECO:0000313" key="2">
    <source>
        <dbReference type="Proteomes" id="UP000503339"/>
    </source>
</evidence>
<gene>
    <name evidence="1" type="ORF">EB233_13945</name>
</gene>
<keyword evidence="2" id="KW-1185">Reference proteome</keyword>
<accession>A0A6M7UK41</accession>
<dbReference type="AlphaFoldDB" id="A0A6M7UK41"/>
<evidence type="ECO:0008006" key="3">
    <source>
        <dbReference type="Google" id="ProtNLM"/>
    </source>
</evidence>
<proteinExistence type="predicted"/>
<name>A0A6M7UK41_9HYPH</name>
<evidence type="ECO:0000313" key="1">
    <source>
        <dbReference type="EMBL" id="QKC76490.1"/>
    </source>
</evidence>
<dbReference type="Proteomes" id="UP000503339">
    <property type="component" value="Chromosome"/>
</dbReference>
<dbReference type="RefSeq" id="WP_064989046.1">
    <property type="nucleotide sequence ID" value="NZ_CP033361.1"/>
</dbReference>
<protein>
    <recommendedName>
        <fullName evidence="3">DUF4304 domain-containing protein</fullName>
    </recommendedName>
</protein>